<evidence type="ECO:0000313" key="1">
    <source>
        <dbReference type="EMBL" id="KZE68773.1"/>
    </source>
</evidence>
<name>A0A165P2Q6_9BACL</name>
<protein>
    <submittedName>
        <fullName evidence="1">Uncharacterized protein</fullName>
    </submittedName>
</protein>
<sequence length="86" mass="9842">MSENSCVVSGNGKLVSETELRLSENPIRLRESVINKRTRTVKNDAASIFCNWVLKGHMKKTRQKSGLFHVNYISNTAKRLVNYNFL</sequence>
<dbReference type="EMBL" id="LRFC01000001">
    <property type="protein sequence ID" value="KZE68773.1"/>
    <property type="molecule type" value="Genomic_DNA"/>
</dbReference>
<evidence type="ECO:0000313" key="2">
    <source>
        <dbReference type="Proteomes" id="UP000076567"/>
    </source>
</evidence>
<dbReference type="AlphaFoldDB" id="A0A165P2Q6"/>
<comment type="caution">
    <text evidence="1">The sequence shown here is derived from an EMBL/GenBank/DDBJ whole genome shotgun (WGS) entry which is preliminary data.</text>
</comment>
<proteinExistence type="predicted"/>
<reference evidence="2" key="1">
    <citation type="submission" date="2016-01" db="EMBL/GenBank/DDBJ databases">
        <title>Draft genome of Chromobacterium sp. F49.</title>
        <authorList>
            <person name="Hong K.W."/>
        </authorList>
    </citation>
    <scope>NUCLEOTIDE SEQUENCE [LARGE SCALE GENOMIC DNA]</scope>
    <source>
        <strain evidence="2">P7IIIA</strain>
    </source>
</reference>
<gene>
    <name evidence="1" type="ORF">AWM68_00385</name>
</gene>
<dbReference type="Proteomes" id="UP000076567">
    <property type="component" value="Unassembled WGS sequence"/>
</dbReference>
<keyword evidence="2" id="KW-1185">Reference proteome</keyword>
<organism evidence="1 2">
    <name type="scientific">Fictibacillus phosphorivorans</name>
    <dbReference type="NCBI Taxonomy" id="1221500"/>
    <lineage>
        <taxon>Bacteria</taxon>
        <taxon>Bacillati</taxon>
        <taxon>Bacillota</taxon>
        <taxon>Bacilli</taxon>
        <taxon>Bacillales</taxon>
        <taxon>Fictibacillaceae</taxon>
        <taxon>Fictibacillus</taxon>
    </lineage>
</organism>
<accession>A0A165P2Q6</accession>